<dbReference type="EMBL" id="DSYZ01000036">
    <property type="protein sequence ID" value="HGT82396.1"/>
    <property type="molecule type" value="Genomic_DNA"/>
</dbReference>
<organism evidence="1">
    <name type="scientific">Archaeoglobus fulgidus</name>
    <dbReference type="NCBI Taxonomy" id="2234"/>
    <lineage>
        <taxon>Archaea</taxon>
        <taxon>Methanobacteriati</taxon>
        <taxon>Methanobacteriota</taxon>
        <taxon>Archaeoglobi</taxon>
        <taxon>Archaeoglobales</taxon>
        <taxon>Archaeoglobaceae</taxon>
        <taxon>Archaeoglobus</taxon>
    </lineage>
</organism>
<proteinExistence type="predicted"/>
<sequence length="37" mass="4158">MQAQDFKDAYGYETHYVSAKNTSKTCPRCGRLSKTNG</sequence>
<evidence type="ECO:0000313" key="1">
    <source>
        <dbReference type="EMBL" id="HGT82396.1"/>
    </source>
</evidence>
<dbReference type="AlphaFoldDB" id="A0A7J3M0B5"/>
<evidence type="ECO:0008006" key="2">
    <source>
        <dbReference type="Google" id="ProtNLM"/>
    </source>
</evidence>
<reference evidence="1" key="1">
    <citation type="journal article" date="2020" name="mSystems">
        <title>Genome- and Community-Level Interaction Insights into Carbon Utilization and Element Cycling Functions of Hydrothermarchaeota in Hydrothermal Sediment.</title>
        <authorList>
            <person name="Zhou Z."/>
            <person name="Liu Y."/>
            <person name="Xu W."/>
            <person name="Pan J."/>
            <person name="Luo Z.H."/>
            <person name="Li M."/>
        </authorList>
    </citation>
    <scope>NUCLEOTIDE SEQUENCE [LARGE SCALE GENOMIC DNA]</scope>
    <source>
        <strain evidence="1">SpSt-587</strain>
    </source>
</reference>
<accession>A0A7J3M0B5</accession>
<name>A0A7J3M0B5_ARCFL</name>
<protein>
    <recommendedName>
        <fullName evidence="2">Transposase</fullName>
    </recommendedName>
</protein>
<comment type="caution">
    <text evidence="1">The sequence shown here is derived from an EMBL/GenBank/DDBJ whole genome shotgun (WGS) entry which is preliminary data.</text>
</comment>
<gene>
    <name evidence="1" type="ORF">ENT52_01540</name>
</gene>